<protein>
    <recommendedName>
        <fullName evidence="2">UPF0323 domain-containing protein</fullName>
    </recommendedName>
</protein>
<evidence type="ECO:0000313" key="4">
    <source>
        <dbReference type="Proteomes" id="UP000199306"/>
    </source>
</evidence>
<dbReference type="OrthoDB" id="957738at2"/>
<dbReference type="Pfam" id="PF26303">
    <property type="entry name" value="UPF0323"/>
    <property type="match status" value="1"/>
</dbReference>
<dbReference type="EMBL" id="FOXH01000002">
    <property type="protein sequence ID" value="SFP24938.1"/>
    <property type="molecule type" value="Genomic_DNA"/>
</dbReference>
<keyword evidence="4" id="KW-1185">Reference proteome</keyword>
<dbReference type="Proteomes" id="UP000199306">
    <property type="component" value="Unassembled WGS sequence"/>
</dbReference>
<dbReference type="STRING" id="1079859.SAMN04515674_102105"/>
<gene>
    <name evidence="3" type="ORF">SAMN04515674_102105</name>
</gene>
<evidence type="ECO:0000256" key="1">
    <source>
        <dbReference type="SAM" id="MobiDB-lite"/>
    </source>
</evidence>
<evidence type="ECO:0000313" key="3">
    <source>
        <dbReference type="EMBL" id="SFP24938.1"/>
    </source>
</evidence>
<accession>A0A1I5NSY8</accession>
<feature type="domain" description="UPF0323" evidence="2">
    <location>
        <begin position="55"/>
        <end position="161"/>
    </location>
</feature>
<evidence type="ECO:0000259" key="2">
    <source>
        <dbReference type="Pfam" id="PF26303"/>
    </source>
</evidence>
<reference evidence="3 4" key="1">
    <citation type="submission" date="2016-10" db="EMBL/GenBank/DDBJ databases">
        <authorList>
            <person name="de Groot N.N."/>
        </authorList>
    </citation>
    <scope>NUCLEOTIDE SEQUENCE [LARGE SCALE GENOMIC DNA]</scope>
    <source>
        <strain evidence="4">E92,LMG 26720,CCM 7988</strain>
    </source>
</reference>
<name>A0A1I5NSY8_9BACT</name>
<dbReference type="InterPro" id="IPR059092">
    <property type="entry name" value="UPF0323_dom"/>
</dbReference>
<feature type="region of interest" description="Disordered" evidence="1">
    <location>
        <begin position="198"/>
        <end position="224"/>
    </location>
</feature>
<dbReference type="AlphaFoldDB" id="A0A1I5NSY8"/>
<feature type="compositionally biased region" description="Polar residues" evidence="1">
    <location>
        <begin position="198"/>
        <end position="207"/>
    </location>
</feature>
<organism evidence="3 4">
    <name type="scientific">Pseudarcicella hirudinis</name>
    <dbReference type="NCBI Taxonomy" id="1079859"/>
    <lineage>
        <taxon>Bacteria</taxon>
        <taxon>Pseudomonadati</taxon>
        <taxon>Bacteroidota</taxon>
        <taxon>Cytophagia</taxon>
        <taxon>Cytophagales</taxon>
        <taxon>Flectobacillaceae</taxon>
        <taxon>Pseudarcicella</taxon>
    </lineage>
</organism>
<proteinExistence type="predicted"/>
<dbReference type="RefSeq" id="WP_092012349.1">
    <property type="nucleotide sequence ID" value="NZ_FOXH01000002.1"/>
</dbReference>
<dbReference type="PROSITE" id="PS51257">
    <property type="entry name" value="PROKAR_LIPOPROTEIN"/>
    <property type="match status" value="1"/>
</dbReference>
<sequence length="224" mass="24320">MISKNAFIRKVKDITIGSSISLALLGSAFMLQSCGSSGSDDEGDYEEVETYTRGVKTYITETSKGVFRITDEVKVPIDSSVAIVTYLSGKKDTLHQEAVKALIDSEIKTNPHGIGQSNNLSNALLYGGMGYMLANIMGSNNQYSFYRGGGYNTSSGQQYPNTSRDTSGRRHYGSGTFMRYYASRSLFNRSQSIQESVGSSRVFTSRPSGGRSGFFHSTGRSFGG</sequence>